<protein>
    <recommendedName>
        <fullName evidence="4">Lipoprotein</fullName>
    </recommendedName>
</protein>
<organism evidence="2 3">
    <name type="scientific">Terrabacter tumescens</name>
    <dbReference type="NCBI Taxonomy" id="60443"/>
    <lineage>
        <taxon>Bacteria</taxon>
        <taxon>Bacillati</taxon>
        <taxon>Actinomycetota</taxon>
        <taxon>Actinomycetes</taxon>
        <taxon>Micrococcales</taxon>
        <taxon>Intrasporangiaceae</taxon>
        <taxon>Terrabacter</taxon>
    </lineage>
</organism>
<reference evidence="3" key="1">
    <citation type="journal article" date="2019" name="Int. J. Syst. Evol. Microbiol.">
        <title>The Global Catalogue of Microorganisms (GCM) 10K type strain sequencing project: providing services to taxonomists for standard genome sequencing and annotation.</title>
        <authorList>
            <consortium name="The Broad Institute Genomics Platform"/>
            <consortium name="The Broad Institute Genome Sequencing Center for Infectious Disease"/>
            <person name="Wu L."/>
            <person name="Ma J."/>
        </authorList>
    </citation>
    <scope>NUCLEOTIDE SEQUENCE [LARGE SCALE GENOMIC DNA]</scope>
    <source>
        <strain evidence="3">JCM 1365</strain>
    </source>
</reference>
<sequence>MRPVISSVLVATCAALLTGCAGGSSPTSATAPSTPATQAGIQAGISAGISVTPPAAPAGESVIASLTGQGSSRSARDITTDGSYTAYLVCRGGEEVVVVSTASKSDTPVPCTGYASRLRYLTDGHADSLTVQAASGQAWALTVVDATLDS</sequence>
<feature type="signal peptide" evidence="1">
    <location>
        <begin position="1"/>
        <end position="29"/>
    </location>
</feature>
<feature type="chain" id="PRO_5046140762" description="Lipoprotein" evidence="1">
    <location>
        <begin position="30"/>
        <end position="150"/>
    </location>
</feature>
<evidence type="ECO:0008006" key="4">
    <source>
        <dbReference type="Google" id="ProtNLM"/>
    </source>
</evidence>
<name>A0ABQ2HSZ6_9MICO</name>
<dbReference type="Proteomes" id="UP000623461">
    <property type="component" value="Unassembled WGS sequence"/>
</dbReference>
<dbReference type="RefSeq" id="WP_030198308.1">
    <property type="nucleotide sequence ID" value="NZ_BMNZ01000002.1"/>
</dbReference>
<comment type="caution">
    <text evidence="2">The sequence shown here is derived from an EMBL/GenBank/DDBJ whole genome shotgun (WGS) entry which is preliminary data.</text>
</comment>
<evidence type="ECO:0000313" key="2">
    <source>
        <dbReference type="EMBL" id="GGM88549.1"/>
    </source>
</evidence>
<accession>A0ABQ2HSZ6</accession>
<keyword evidence="3" id="KW-1185">Reference proteome</keyword>
<evidence type="ECO:0000313" key="3">
    <source>
        <dbReference type="Proteomes" id="UP000623461"/>
    </source>
</evidence>
<dbReference type="PROSITE" id="PS51257">
    <property type="entry name" value="PROKAR_LIPOPROTEIN"/>
    <property type="match status" value="1"/>
</dbReference>
<gene>
    <name evidence="2" type="ORF">GCM10009721_12030</name>
</gene>
<keyword evidence="1" id="KW-0732">Signal</keyword>
<proteinExistence type="predicted"/>
<evidence type="ECO:0000256" key="1">
    <source>
        <dbReference type="SAM" id="SignalP"/>
    </source>
</evidence>
<dbReference type="EMBL" id="BMNZ01000002">
    <property type="protein sequence ID" value="GGM88549.1"/>
    <property type="molecule type" value="Genomic_DNA"/>
</dbReference>